<feature type="transmembrane region" description="Helical" evidence="1">
    <location>
        <begin position="216"/>
        <end position="233"/>
    </location>
</feature>
<evidence type="ECO:0000256" key="1">
    <source>
        <dbReference type="SAM" id="Phobius"/>
    </source>
</evidence>
<organism evidence="2 3">
    <name type="scientific">Candidatus Fusicatenibacter merdavium</name>
    <dbReference type="NCBI Taxonomy" id="2838600"/>
    <lineage>
        <taxon>Bacteria</taxon>
        <taxon>Bacillati</taxon>
        <taxon>Bacillota</taxon>
        <taxon>Clostridia</taxon>
        <taxon>Lachnospirales</taxon>
        <taxon>Lachnospiraceae</taxon>
        <taxon>Fusicatenibacter</taxon>
    </lineage>
</organism>
<dbReference type="InterPro" id="IPR049458">
    <property type="entry name" value="EpsG-like"/>
</dbReference>
<gene>
    <name evidence="2" type="ORF">H9734_05000</name>
</gene>
<name>A0A9D1XFC3_9FIRM</name>
<evidence type="ECO:0000313" key="3">
    <source>
        <dbReference type="Proteomes" id="UP000886890"/>
    </source>
</evidence>
<accession>A0A9D1XFC3</accession>
<feature type="transmembrane region" description="Helical" evidence="1">
    <location>
        <begin position="181"/>
        <end position="204"/>
    </location>
</feature>
<dbReference type="AlphaFoldDB" id="A0A9D1XFC3"/>
<reference evidence="2" key="2">
    <citation type="submission" date="2021-04" db="EMBL/GenBank/DDBJ databases">
        <authorList>
            <person name="Gilroy R."/>
        </authorList>
    </citation>
    <scope>NUCLEOTIDE SEQUENCE</scope>
    <source>
        <strain evidence="2">CHK183-1962</strain>
    </source>
</reference>
<feature type="transmembrane region" description="Helical" evidence="1">
    <location>
        <begin position="40"/>
        <end position="59"/>
    </location>
</feature>
<dbReference type="EMBL" id="DXEK01000082">
    <property type="protein sequence ID" value="HIX76940.1"/>
    <property type="molecule type" value="Genomic_DNA"/>
</dbReference>
<comment type="caution">
    <text evidence="2">The sequence shown here is derived from an EMBL/GenBank/DDBJ whole genome shotgun (WGS) entry which is preliminary data.</text>
</comment>
<feature type="transmembrane region" description="Helical" evidence="1">
    <location>
        <begin position="113"/>
        <end position="130"/>
    </location>
</feature>
<feature type="transmembrane region" description="Helical" evidence="1">
    <location>
        <begin position="136"/>
        <end position="153"/>
    </location>
</feature>
<dbReference type="Pfam" id="PF14897">
    <property type="entry name" value="EpsG"/>
    <property type="match status" value="1"/>
</dbReference>
<feature type="transmembrane region" description="Helical" evidence="1">
    <location>
        <begin position="6"/>
        <end position="28"/>
    </location>
</feature>
<keyword evidence="1" id="KW-0472">Membrane</keyword>
<feature type="transmembrane region" description="Helical" evidence="1">
    <location>
        <begin position="303"/>
        <end position="322"/>
    </location>
</feature>
<keyword evidence="1" id="KW-1133">Transmembrane helix</keyword>
<keyword evidence="1" id="KW-0812">Transmembrane</keyword>
<dbReference type="Proteomes" id="UP000886890">
    <property type="component" value="Unassembled WGS sequence"/>
</dbReference>
<evidence type="ECO:0000313" key="2">
    <source>
        <dbReference type="EMBL" id="HIX76940.1"/>
    </source>
</evidence>
<sequence length="324" mass="36659">MLSNGYILILIWVGMIGLLSVLLEGLVYRMEFVNGKRVRRVTPIFALLSIFPLVIWAGFRGSVGDTNAYLQGFREMPSSLSGIGTYMSSITKDYGFYFVSAIIKCIVGNKDKIYLIIIAVVQCYLMFRIYRKYSSAYVISFFLFIASTDYISWIFNGMRQFVAVTITMACFPWIIEKKYVRTVVVILIASLFHQSALLVIPFVFIAQGKAWNKKTLLFILAVIVAVLFADRFTDILDNMLADTQYQNVVSDWESWDDDGTNILRVLVYSVPAIFSLLGIKYIREADDSVINICTNMSIAASGLYVVSMFTSGIFIGRLPIYFSV</sequence>
<feature type="transmembrane region" description="Helical" evidence="1">
    <location>
        <begin position="79"/>
        <end position="101"/>
    </location>
</feature>
<reference evidence="2" key="1">
    <citation type="journal article" date="2021" name="PeerJ">
        <title>Extensive microbial diversity within the chicken gut microbiome revealed by metagenomics and culture.</title>
        <authorList>
            <person name="Gilroy R."/>
            <person name="Ravi A."/>
            <person name="Getino M."/>
            <person name="Pursley I."/>
            <person name="Horton D.L."/>
            <person name="Alikhan N.F."/>
            <person name="Baker D."/>
            <person name="Gharbi K."/>
            <person name="Hall N."/>
            <person name="Watson M."/>
            <person name="Adriaenssens E.M."/>
            <person name="Foster-Nyarko E."/>
            <person name="Jarju S."/>
            <person name="Secka A."/>
            <person name="Antonio M."/>
            <person name="Oren A."/>
            <person name="Chaudhuri R.R."/>
            <person name="La Ragione R."/>
            <person name="Hildebrand F."/>
            <person name="Pallen M.J."/>
        </authorList>
    </citation>
    <scope>NUCLEOTIDE SEQUENCE</scope>
    <source>
        <strain evidence="2">CHK183-1962</strain>
    </source>
</reference>
<protein>
    <submittedName>
        <fullName evidence="2">EpsG family protein</fullName>
    </submittedName>
</protein>
<proteinExistence type="predicted"/>